<dbReference type="PANTHER" id="PTHR43669:SF14">
    <property type="entry name" value="OXIDOREDUCTASE"/>
    <property type="match status" value="1"/>
</dbReference>
<dbReference type="PRINTS" id="PR00081">
    <property type="entry name" value="GDHRDH"/>
</dbReference>
<evidence type="ECO:0000256" key="2">
    <source>
        <dbReference type="ARBA" id="ARBA00023002"/>
    </source>
</evidence>
<dbReference type="SUPFAM" id="SSF51735">
    <property type="entry name" value="NAD(P)-binding Rossmann-fold domains"/>
    <property type="match status" value="1"/>
</dbReference>
<gene>
    <name evidence="3" type="ORF">Fuma_03440</name>
</gene>
<dbReference type="InterPro" id="IPR036291">
    <property type="entry name" value="NAD(P)-bd_dom_sf"/>
</dbReference>
<sequence length="268" mass="28362">MNALENKTAFITGSTLGIGREMAVAASAAGANVVLHGLHDDDAAKDALTACPGEAALVTGDLASDLPGCALDVAEKTIELFPDVDLLVCNAGTYIDKPFLEMDFATFDRTMKLNVYSQFVLVQHFARRWIQNGVAGRIVITGSINGRLAEDAHVAYDTSKGAIESMVRSLAVSLAPHGIRVNGIAPGLFRTPLTEPGLKDPNARAWMELHTPNGKVPGPEVVGGTTVFLLSDAAEHIHGQMLFVDGGMSAWQQPEMPAGWNAGMANKK</sequence>
<evidence type="ECO:0000256" key="1">
    <source>
        <dbReference type="ARBA" id="ARBA00006484"/>
    </source>
</evidence>
<comment type="similarity">
    <text evidence="1">Belongs to the short-chain dehydrogenases/reductases (SDR) family.</text>
</comment>
<dbReference type="OrthoDB" id="9804774at2"/>
<dbReference type="Pfam" id="PF13561">
    <property type="entry name" value="adh_short_C2"/>
    <property type="match status" value="1"/>
</dbReference>
<name>A0A1P8WID8_9PLAN</name>
<dbReference type="CDD" id="cd05233">
    <property type="entry name" value="SDR_c"/>
    <property type="match status" value="1"/>
</dbReference>
<dbReference type="PRINTS" id="PR00080">
    <property type="entry name" value="SDRFAMILY"/>
</dbReference>
<dbReference type="EMBL" id="CP017641">
    <property type="protein sequence ID" value="APZ93822.1"/>
    <property type="molecule type" value="Genomic_DNA"/>
</dbReference>
<protein>
    <submittedName>
        <fullName evidence="3">Glucose 1-dehydrogenase</fullName>
        <ecNumber evidence="3">1.1.1.47</ecNumber>
    </submittedName>
</protein>
<dbReference type="Proteomes" id="UP000187735">
    <property type="component" value="Chromosome"/>
</dbReference>
<proteinExistence type="inferred from homology"/>
<dbReference type="Gene3D" id="3.40.50.720">
    <property type="entry name" value="NAD(P)-binding Rossmann-like Domain"/>
    <property type="match status" value="1"/>
</dbReference>
<dbReference type="STRING" id="1891926.Fuma_03440"/>
<dbReference type="FunFam" id="3.40.50.720:FF:000084">
    <property type="entry name" value="Short-chain dehydrogenase reductase"/>
    <property type="match status" value="1"/>
</dbReference>
<dbReference type="AlphaFoldDB" id="A0A1P8WID8"/>
<keyword evidence="4" id="KW-1185">Reference proteome</keyword>
<dbReference type="KEGG" id="fmr:Fuma_03440"/>
<dbReference type="RefSeq" id="WP_077025223.1">
    <property type="nucleotide sequence ID" value="NZ_CP017641.1"/>
</dbReference>
<dbReference type="GO" id="GO:0047936">
    <property type="term" value="F:glucose 1-dehydrogenase [NAD(P)+] activity"/>
    <property type="evidence" value="ECO:0007669"/>
    <property type="project" value="UniProtKB-EC"/>
</dbReference>
<dbReference type="InterPro" id="IPR002347">
    <property type="entry name" value="SDR_fam"/>
</dbReference>
<reference evidence="3 4" key="1">
    <citation type="journal article" date="2016" name="Front. Microbiol.">
        <title>Fuerstia marisgermanicae gen. nov., sp. nov., an Unusual Member of the Phylum Planctomycetes from the German Wadden Sea.</title>
        <authorList>
            <person name="Kohn T."/>
            <person name="Heuer A."/>
            <person name="Jogler M."/>
            <person name="Vollmers J."/>
            <person name="Boedeker C."/>
            <person name="Bunk B."/>
            <person name="Rast P."/>
            <person name="Borchert D."/>
            <person name="Glockner I."/>
            <person name="Freese H.M."/>
            <person name="Klenk H.P."/>
            <person name="Overmann J."/>
            <person name="Kaster A.K."/>
            <person name="Rohde M."/>
            <person name="Wiegand S."/>
            <person name="Jogler C."/>
        </authorList>
    </citation>
    <scope>NUCLEOTIDE SEQUENCE [LARGE SCALE GENOMIC DNA]</scope>
    <source>
        <strain evidence="3 4">NH11</strain>
    </source>
</reference>
<keyword evidence="2 3" id="KW-0560">Oxidoreductase</keyword>
<dbReference type="PANTHER" id="PTHR43669">
    <property type="entry name" value="5-KETO-D-GLUCONATE 5-REDUCTASE"/>
    <property type="match status" value="1"/>
</dbReference>
<evidence type="ECO:0000313" key="4">
    <source>
        <dbReference type="Proteomes" id="UP000187735"/>
    </source>
</evidence>
<accession>A0A1P8WID8</accession>
<organism evidence="3 4">
    <name type="scientific">Fuerstiella marisgermanici</name>
    <dbReference type="NCBI Taxonomy" id="1891926"/>
    <lineage>
        <taxon>Bacteria</taxon>
        <taxon>Pseudomonadati</taxon>
        <taxon>Planctomycetota</taxon>
        <taxon>Planctomycetia</taxon>
        <taxon>Planctomycetales</taxon>
        <taxon>Planctomycetaceae</taxon>
        <taxon>Fuerstiella</taxon>
    </lineage>
</organism>
<evidence type="ECO:0000313" key="3">
    <source>
        <dbReference type="EMBL" id="APZ93822.1"/>
    </source>
</evidence>
<dbReference type="EC" id="1.1.1.47" evidence="3"/>